<keyword evidence="7" id="KW-0869">Chloride channel</keyword>
<keyword evidence="5" id="KW-0406">Ion transport</keyword>
<dbReference type="InterPro" id="IPR014743">
    <property type="entry name" value="Cl-channel_core"/>
</dbReference>
<dbReference type="InterPro" id="IPR001807">
    <property type="entry name" value="ClC"/>
</dbReference>
<keyword evidence="12" id="KW-1185">Reference proteome</keyword>
<feature type="transmembrane region" description="Helical" evidence="10">
    <location>
        <begin position="210"/>
        <end position="229"/>
    </location>
</feature>
<feature type="transmembrane region" description="Helical" evidence="10">
    <location>
        <begin position="72"/>
        <end position="91"/>
    </location>
</feature>
<evidence type="ECO:0000256" key="2">
    <source>
        <dbReference type="ARBA" id="ARBA00022448"/>
    </source>
</evidence>
<evidence type="ECO:0000256" key="3">
    <source>
        <dbReference type="ARBA" id="ARBA00022692"/>
    </source>
</evidence>
<feature type="transmembrane region" description="Helical" evidence="10">
    <location>
        <begin position="33"/>
        <end position="60"/>
    </location>
</feature>
<keyword evidence="8" id="KW-0868">Chloride</keyword>
<dbReference type="PRINTS" id="PR00762">
    <property type="entry name" value="CLCHANNEL"/>
</dbReference>
<dbReference type="AlphaFoldDB" id="A0A1G7L5C8"/>
<dbReference type="CDD" id="cd00400">
    <property type="entry name" value="Voltage_gated_ClC"/>
    <property type="match status" value="1"/>
</dbReference>
<keyword evidence="3 10" id="KW-0812">Transmembrane</keyword>
<dbReference type="GO" id="GO:0034707">
    <property type="term" value="C:chloride channel complex"/>
    <property type="evidence" value="ECO:0007669"/>
    <property type="project" value="UniProtKB-KW"/>
</dbReference>
<evidence type="ECO:0000256" key="7">
    <source>
        <dbReference type="ARBA" id="ARBA00023173"/>
    </source>
</evidence>
<dbReference type="EMBL" id="LT629690">
    <property type="protein sequence ID" value="SDF44742.1"/>
    <property type="molecule type" value="Genomic_DNA"/>
</dbReference>
<comment type="subcellular location">
    <subcellularLocation>
        <location evidence="1">Membrane</location>
        <topology evidence="1">Multi-pass membrane protein</topology>
    </subcellularLocation>
</comment>
<evidence type="ECO:0000313" key="12">
    <source>
        <dbReference type="Proteomes" id="UP000182427"/>
    </source>
</evidence>
<dbReference type="PANTHER" id="PTHR43427:SF6">
    <property type="entry name" value="CHLORIDE CHANNEL PROTEIN CLC-E"/>
    <property type="match status" value="1"/>
</dbReference>
<reference evidence="11 12" key="1">
    <citation type="submission" date="2016-10" db="EMBL/GenBank/DDBJ databases">
        <authorList>
            <person name="de Groot N.N."/>
        </authorList>
    </citation>
    <scope>NUCLEOTIDE SEQUENCE [LARGE SCALE GENOMIC DNA]</scope>
    <source>
        <strain evidence="11 12">GAS232</strain>
    </source>
</reference>
<proteinExistence type="predicted"/>
<feature type="transmembrane region" description="Helical" evidence="10">
    <location>
        <begin position="382"/>
        <end position="407"/>
    </location>
</feature>
<keyword evidence="4 10" id="KW-1133">Transmembrane helix</keyword>
<name>A0A1G7L5C8_9BACT</name>
<keyword evidence="9" id="KW-0407">Ion channel</keyword>
<evidence type="ECO:0000256" key="8">
    <source>
        <dbReference type="ARBA" id="ARBA00023214"/>
    </source>
</evidence>
<evidence type="ECO:0000256" key="4">
    <source>
        <dbReference type="ARBA" id="ARBA00022989"/>
    </source>
</evidence>
<dbReference type="RefSeq" id="WP_231966446.1">
    <property type="nucleotide sequence ID" value="NZ_LT629690.1"/>
</dbReference>
<organism evidence="11 12">
    <name type="scientific">Terriglobus roseus</name>
    <dbReference type="NCBI Taxonomy" id="392734"/>
    <lineage>
        <taxon>Bacteria</taxon>
        <taxon>Pseudomonadati</taxon>
        <taxon>Acidobacteriota</taxon>
        <taxon>Terriglobia</taxon>
        <taxon>Terriglobales</taxon>
        <taxon>Acidobacteriaceae</taxon>
        <taxon>Terriglobus</taxon>
    </lineage>
</organism>
<evidence type="ECO:0000256" key="5">
    <source>
        <dbReference type="ARBA" id="ARBA00023065"/>
    </source>
</evidence>
<feature type="transmembrane region" description="Helical" evidence="10">
    <location>
        <begin position="289"/>
        <end position="312"/>
    </location>
</feature>
<dbReference type="GO" id="GO:0005254">
    <property type="term" value="F:chloride channel activity"/>
    <property type="evidence" value="ECO:0007669"/>
    <property type="project" value="UniProtKB-KW"/>
</dbReference>
<evidence type="ECO:0000256" key="6">
    <source>
        <dbReference type="ARBA" id="ARBA00023136"/>
    </source>
</evidence>
<dbReference type="Proteomes" id="UP000182427">
    <property type="component" value="Chromosome I"/>
</dbReference>
<evidence type="ECO:0000256" key="9">
    <source>
        <dbReference type="ARBA" id="ARBA00023303"/>
    </source>
</evidence>
<keyword evidence="2" id="KW-0813">Transport</keyword>
<feature type="transmembrane region" description="Helical" evidence="10">
    <location>
        <begin position="173"/>
        <end position="198"/>
    </location>
</feature>
<dbReference type="Gene3D" id="1.10.3080.10">
    <property type="entry name" value="Clc chloride channel"/>
    <property type="match status" value="1"/>
</dbReference>
<dbReference type="Pfam" id="PF00654">
    <property type="entry name" value="Voltage_CLC"/>
    <property type="match status" value="1"/>
</dbReference>
<evidence type="ECO:0000313" key="11">
    <source>
        <dbReference type="EMBL" id="SDF44742.1"/>
    </source>
</evidence>
<dbReference type="InterPro" id="IPR050368">
    <property type="entry name" value="ClC-type_chloride_channel"/>
</dbReference>
<accession>A0A1G7L5C8</accession>
<feature type="transmembrane region" description="Helical" evidence="10">
    <location>
        <begin position="249"/>
        <end position="269"/>
    </location>
</feature>
<keyword evidence="6 10" id="KW-0472">Membrane</keyword>
<dbReference type="PANTHER" id="PTHR43427">
    <property type="entry name" value="CHLORIDE CHANNEL PROTEIN CLC-E"/>
    <property type="match status" value="1"/>
</dbReference>
<feature type="transmembrane region" description="Helical" evidence="10">
    <location>
        <begin position="413"/>
        <end position="430"/>
    </location>
</feature>
<protein>
    <submittedName>
        <fullName evidence="11">Chloride channel protein, CIC family</fullName>
    </submittedName>
</protein>
<sequence>MTIEKPRGGWLSRSLPLVHEDLSSTYERNLHRWLIVAPVVGITAGLGITAVATVLLRYVWPSVLALYLEHHWIIIPGLTLGGIVTGLLMQFGTPDPNLHSTEEVIEMYHENDGKIDLRSTPVKLIAAITTVGSGGSAALEGPAIYGGAAIGTWVWSRLSKISALGLTPRHRRILLLCGAAAGMSAVFRAPLTGIVFALEMPYKDDMAHEALVPSLIASVVSYMTLGVFFGSEPLFAFTASPSYTPKDLVWCAVLGMLIGLIAMTFVISFRRLRRAVVQSPVPHWIKMGIGGLGTALCGLIFLHFYPGILVPLGPNYEAVRMIIGQNHSTPELLLFTLMKLAATACTLGVGGVSAMFVPLFLSGGSLGAAFGQSVVHTQTLGLYEAVGMTSFISAAYKAPLAAVVFMAETTGGHGFLIPALVGAAIAYVISGDASVSPAQHVHSRESAA</sequence>
<gene>
    <name evidence="11" type="ORF">SAMN05444167_2440</name>
</gene>
<evidence type="ECO:0000256" key="1">
    <source>
        <dbReference type="ARBA" id="ARBA00004141"/>
    </source>
</evidence>
<evidence type="ECO:0000256" key="10">
    <source>
        <dbReference type="SAM" id="Phobius"/>
    </source>
</evidence>
<dbReference type="SUPFAM" id="SSF81340">
    <property type="entry name" value="Clc chloride channel"/>
    <property type="match status" value="1"/>
</dbReference>
<feature type="transmembrane region" description="Helical" evidence="10">
    <location>
        <begin position="332"/>
        <end position="361"/>
    </location>
</feature>